<evidence type="ECO:0000256" key="1">
    <source>
        <dbReference type="ARBA" id="ARBA00023125"/>
    </source>
</evidence>
<reference evidence="5" key="1">
    <citation type="journal article" date="2019" name="Int. J. Syst. Evol. Microbiol.">
        <title>The Global Catalogue of Microorganisms (GCM) 10K type strain sequencing project: providing services to taxonomists for standard genome sequencing and annotation.</title>
        <authorList>
            <consortium name="The Broad Institute Genomics Platform"/>
            <consortium name="The Broad Institute Genome Sequencing Center for Infectious Disease"/>
            <person name="Wu L."/>
            <person name="Ma J."/>
        </authorList>
    </citation>
    <scope>NUCLEOTIDE SEQUENCE [LARGE SCALE GENOMIC DNA]</scope>
    <source>
        <strain evidence="5">CCM 8875</strain>
    </source>
</reference>
<feature type="domain" description="Resolvase/invertase-type recombinase catalytic" evidence="3">
    <location>
        <begin position="51"/>
        <end position="185"/>
    </location>
</feature>
<evidence type="ECO:0000259" key="3">
    <source>
        <dbReference type="PROSITE" id="PS51736"/>
    </source>
</evidence>
<dbReference type="SMART" id="SM00857">
    <property type="entry name" value="Resolvase"/>
    <property type="match status" value="1"/>
</dbReference>
<evidence type="ECO:0000256" key="2">
    <source>
        <dbReference type="ARBA" id="ARBA00023172"/>
    </source>
</evidence>
<keyword evidence="5" id="KW-1185">Reference proteome</keyword>
<evidence type="ECO:0000313" key="4">
    <source>
        <dbReference type="EMBL" id="MFD1483397.1"/>
    </source>
</evidence>
<dbReference type="PROSITE" id="PS51736">
    <property type="entry name" value="RECOMBINASES_3"/>
    <property type="match status" value="1"/>
</dbReference>
<evidence type="ECO:0000313" key="5">
    <source>
        <dbReference type="Proteomes" id="UP001597302"/>
    </source>
</evidence>
<comment type="caution">
    <text evidence="4">The sequence shown here is derived from an EMBL/GenBank/DDBJ whole genome shotgun (WGS) entry which is preliminary data.</text>
</comment>
<protein>
    <submittedName>
        <fullName evidence="4">Recombinase family protein</fullName>
    </submittedName>
</protein>
<sequence length="239" mass="26170">MPASSVLFSQCSKTIVCATASNVLQKPSQRRILPHAHYGLAFATSEKRAMAVVGYSRVSTSSQEHRLQLDALKAAGCDYVVSEVGSGADENARPQLQRLLSNLSNDDTLVVWRLDRLARSVKELIAIANELSERKVRLRSLNEQIDTTTPQGRMMFHVFAMIAQFERDLIADRTRAGLEAARASGRIIGRRRLLAPAQIAQAQAWLASKQMTQAQAAKALGVSRATLIRAISPVKGYGE</sequence>
<dbReference type="PANTHER" id="PTHR30461">
    <property type="entry name" value="DNA-INVERTASE FROM LAMBDOID PROPHAGE"/>
    <property type="match status" value="1"/>
</dbReference>
<dbReference type="Gene3D" id="1.10.10.60">
    <property type="entry name" value="Homeodomain-like"/>
    <property type="match status" value="1"/>
</dbReference>
<dbReference type="SUPFAM" id="SSF53041">
    <property type="entry name" value="Resolvase-like"/>
    <property type="match status" value="1"/>
</dbReference>
<keyword evidence="1" id="KW-0238">DNA-binding</keyword>
<dbReference type="CDD" id="cd03768">
    <property type="entry name" value="SR_ResInv"/>
    <property type="match status" value="1"/>
</dbReference>
<dbReference type="Proteomes" id="UP001597302">
    <property type="component" value="Unassembled WGS sequence"/>
</dbReference>
<dbReference type="EMBL" id="JBHTOQ010000052">
    <property type="protein sequence ID" value="MFD1483397.1"/>
    <property type="molecule type" value="Genomic_DNA"/>
</dbReference>
<organism evidence="4 5">
    <name type="scientific">Paracoccus nototheniae</name>
    <dbReference type="NCBI Taxonomy" id="2489002"/>
    <lineage>
        <taxon>Bacteria</taxon>
        <taxon>Pseudomonadati</taxon>
        <taxon>Pseudomonadota</taxon>
        <taxon>Alphaproteobacteria</taxon>
        <taxon>Rhodobacterales</taxon>
        <taxon>Paracoccaceae</taxon>
        <taxon>Paracoccus</taxon>
    </lineage>
</organism>
<name>A0ABW4E0F2_9RHOB</name>
<dbReference type="InterPro" id="IPR006119">
    <property type="entry name" value="Resolv_N"/>
</dbReference>
<proteinExistence type="predicted"/>
<keyword evidence="2" id="KW-0233">DNA recombination</keyword>
<dbReference type="Pfam" id="PF00239">
    <property type="entry name" value="Resolvase"/>
    <property type="match status" value="1"/>
</dbReference>
<dbReference type="PANTHER" id="PTHR30461:SF2">
    <property type="entry name" value="SERINE RECOMBINASE PINE-RELATED"/>
    <property type="match status" value="1"/>
</dbReference>
<dbReference type="InterPro" id="IPR036162">
    <property type="entry name" value="Resolvase-like_N_sf"/>
</dbReference>
<dbReference type="InterPro" id="IPR050639">
    <property type="entry name" value="SSR_resolvase"/>
</dbReference>
<accession>A0ABW4E0F2</accession>
<dbReference type="RefSeq" id="WP_242679545.1">
    <property type="nucleotide sequence ID" value="NZ_CBCSAJ010000076.1"/>
</dbReference>
<gene>
    <name evidence="4" type="ORF">ACFQ5P_19055</name>
</gene>
<dbReference type="Gene3D" id="3.40.50.1390">
    <property type="entry name" value="Resolvase, N-terminal catalytic domain"/>
    <property type="match status" value="1"/>
</dbReference>